<dbReference type="PANTHER" id="PTHR33434">
    <property type="entry name" value="DEGV DOMAIN-CONTAINING PROTEIN DR_1986-RELATED"/>
    <property type="match status" value="1"/>
</dbReference>
<dbReference type="SMART" id="SM01121">
    <property type="entry name" value="Dak1_2"/>
    <property type="match status" value="1"/>
</dbReference>
<dbReference type="InterPro" id="IPR050270">
    <property type="entry name" value="DegV_domain_contain"/>
</dbReference>
<dbReference type="SMART" id="SM01120">
    <property type="entry name" value="Dak2"/>
    <property type="match status" value="1"/>
</dbReference>
<sequence>MTHKFLDGPLFVQMVLSGHQNLETNKQKVNALNVFPVPDGDTGTNMSMSLTSGVAEMRRAASRSLDKVTESLAAGLLMGARGNSGVILSQLFRGFAKAVSHHQQADAKLFAECFQNGVTTAYKAVVKPVEGTILTVAKDAAKAALQAAKSAQASIRSVMEAILAEAERSLQRTPDLLPVLKQAKVVDSGGQGLVAIYQGFLAALTGERVAEPVDLPYQEWVGPIPHGMPAAKSDQNPAVTEQEFGYCTEFIIRLDRQSQDETEMENRVRNALMNLGDSMLVVAADQLVKVHIHALHPGLVLEEAIQFGSLTRIKIDNMTEQHHNLKNDYEDTGEPAAPVRSQIRPPYAIVAVAAGEGLVDIFESIGVNKVIEGGQTMNPSTEDIVNAVKSVDADHVFVLPNNSNIVLAAQQAKEIIGDRIEVIPTKSIPQGIAAVLALKPEQTVAENARRMQDVAQKIKTGQVTRAVRNSHYQDFDIKEGDYLGLSDSQVIAVGADLDSTAKSLLEKLVDADSEIVAVFYGADVSEEQAERFVDSLMEQFSHCEFELHYGGQPLYEYLFSVE</sequence>
<accession>A0A7I8D4T6</accession>
<reference evidence="2 3" key="1">
    <citation type="submission" date="2020-08" db="EMBL/GenBank/DDBJ databases">
        <title>Complete Genome Sequence of Effusibacillus dendaii Strain skT53, Isolated from Farmland soil.</title>
        <authorList>
            <person name="Konishi T."/>
            <person name="Kawasaki H."/>
        </authorList>
    </citation>
    <scope>NUCLEOTIDE SEQUENCE [LARGE SCALE GENOMIC DNA]</scope>
    <source>
        <strain evidence="3">skT53</strain>
    </source>
</reference>
<keyword evidence="3" id="KW-1185">Reference proteome</keyword>
<dbReference type="GO" id="GO:0004371">
    <property type="term" value="F:glycerone kinase activity"/>
    <property type="evidence" value="ECO:0007669"/>
    <property type="project" value="InterPro"/>
</dbReference>
<evidence type="ECO:0000313" key="2">
    <source>
        <dbReference type="EMBL" id="BCJ85133.1"/>
    </source>
</evidence>
<dbReference type="NCBIfam" id="TIGR03599">
    <property type="entry name" value="YloV"/>
    <property type="match status" value="1"/>
</dbReference>
<dbReference type="InterPro" id="IPR019986">
    <property type="entry name" value="YloV-like"/>
</dbReference>
<dbReference type="KEGG" id="eff:skT53_01180"/>
<feature type="domain" description="DhaL" evidence="1">
    <location>
        <begin position="9"/>
        <end position="202"/>
    </location>
</feature>
<dbReference type="Pfam" id="PF02734">
    <property type="entry name" value="Dak2"/>
    <property type="match status" value="1"/>
</dbReference>
<dbReference type="SUPFAM" id="SSF101473">
    <property type="entry name" value="DhaL-like"/>
    <property type="match status" value="1"/>
</dbReference>
<dbReference type="PROSITE" id="PS51480">
    <property type="entry name" value="DHAL"/>
    <property type="match status" value="1"/>
</dbReference>
<dbReference type="PANTHER" id="PTHR33434:SF4">
    <property type="entry name" value="PHOSPHATASE PROTEIN"/>
    <property type="match status" value="1"/>
</dbReference>
<dbReference type="AlphaFoldDB" id="A0A7I8D4T6"/>
<dbReference type="Pfam" id="PF13684">
    <property type="entry name" value="FakA-like_C"/>
    <property type="match status" value="1"/>
</dbReference>
<dbReference type="EMBL" id="AP023366">
    <property type="protein sequence ID" value="BCJ85133.1"/>
    <property type="molecule type" value="Genomic_DNA"/>
</dbReference>
<proteinExistence type="predicted"/>
<dbReference type="Gene3D" id="1.25.40.340">
    <property type="match status" value="1"/>
</dbReference>
<dbReference type="RefSeq" id="WP_200759292.1">
    <property type="nucleotide sequence ID" value="NZ_AP023366.1"/>
</dbReference>
<dbReference type="InterPro" id="IPR004007">
    <property type="entry name" value="DhaL_dom"/>
</dbReference>
<dbReference type="InterPro" id="IPR048394">
    <property type="entry name" value="FakA-like_M"/>
</dbReference>
<dbReference type="GO" id="GO:0006071">
    <property type="term" value="P:glycerol metabolic process"/>
    <property type="evidence" value="ECO:0007669"/>
    <property type="project" value="InterPro"/>
</dbReference>
<dbReference type="InterPro" id="IPR036117">
    <property type="entry name" value="DhaL_dom_sf"/>
</dbReference>
<dbReference type="Pfam" id="PF21645">
    <property type="entry name" value="FakA-like_M"/>
    <property type="match status" value="1"/>
</dbReference>
<name>A0A7I8D4T6_9BACL</name>
<dbReference type="Proteomes" id="UP000593802">
    <property type="component" value="Chromosome"/>
</dbReference>
<organism evidence="2 3">
    <name type="scientific">Effusibacillus dendaii</name>
    <dbReference type="NCBI Taxonomy" id="2743772"/>
    <lineage>
        <taxon>Bacteria</taxon>
        <taxon>Bacillati</taxon>
        <taxon>Bacillota</taxon>
        <taxon>Bacilli</taxon>
        <taxon>Bacillales</taxon>
        <taxon>Alicyclobacillaceae</taxon>
        <taxon>Effusibacillus</taxon>
    </lineage>
</organism>
<protein>
    <recommendedName>
        <fullName evidence="1">DhaL domain-containing protein</fullName>
    </recommendedName>
</protein>
<gene>
    <name evidence="2" type="primary">yloV</name>
    <name evidence="2" type="ORF">skT53_01180</name>
</gene>
<dbReference type="InterPro" id="IPR033470">
    <property type="entry name" value="FakA-like_C"/>
</dbReference>
<evidence type="ECO:0000259" key="1">
    <source>
        <dbReference type="PROSITE" id="PS51480"/>
    </source>
</evidence>
<evidence type="ECO:0000313" key="3">
    <source>
        <dbReference type="Proteomes" id="UP000593802"/>
    </source>
</evidence>